<keyword evidence="1" id="KW-0812">Transmembrane</keyword>
<dbReference type="AlphaFoldDB" id="K0EPG8"/>
<name>K0EPG8_NOCB7</name>
<dbReference type="KEGG" id="nbr:O3I_018370"/>
<sequence>MTGIPTQFAIADLVLEARRAAGMPVPASGDMPFFYLGAVGAKLGDFLPARTEFRAAEPNSRVFAAWLPILGLLAGTPAIPGTPATPTTPATPGTPAVPGLYANLSMLRQRLDWIRVLTKQADLPAKLELAANLDKIEELDGTITAMRTQLATVATLAPTFALVVRSVGGSATTPAGQRWKLRPARRWRARDTLHGSKTGLFLTEVRRRADASGDSRLRAYADGMMVAYAAQACGNPFLNGIVGAPRRNHWWRHQWLSNYVDTWVWGYVEKRRQIRAAGAEIVFNSGGNVPNPTLPTWDNVCCAELHRRITMGGIDQNSVFAAISAGTPLPPRLPAALITLWSDSYQAAYGTPAAGLGIDAAGIQSAYSLTWLTLWMSTSTGFLSCHPPDQINLPDSCGSRPDWVAIDGSVVLPGGTVIRPPQPSTGSVSALETASAIAAAVLGIANYAIGNVAGGAAMLAGAVALLDDATPPDWDKLSCHAEWLAVYFANFENALRDLLVTAALVPPYTVQLPHNEIQLTPMGGGQVVPPTAALNTCRSRSGLEQGYPRSVWSQAPANPSNWTQYPTEPVETPRQVSYPANAVWPLHFVDGWTFTDNNDGTYTSTQVNPLVRRNITPALLSAQEWQERADRAVNGNSLERGFGNAVDNALALLSADPTMNFLDWDLDADRGIGWPTWTWRDPSVQPGTIELEP</sequence>
<reference evidence="1 2" key="1">
    <citation type="journal article" date="2012" name="J. Bacteriol.">
        <title>Complete genome sequence of Nocardia brasiliensis HUJEG-1.</title>
        <authorList>
            <person name="Vera-Cabrera L."/>
            <person name="Ortiz-Lopez R."/>
            <person name="Elizondo-Gonzalez R."/>
            <person name="Perez-Maya A.A."/>
            <person name="Ocampo-Candiani J."/>
        </authorList>
    </citation>
    <scope>NUCLEOTIDE SEQUENCE [LARGE SCALE GENOMIC DNA]</scope>
    <source>
        <strain evidence="2">ATCC 700358</strain>
    </source>
</reference>
<dbReference type="HOGENOM" id="CLU_420257_0_0_11"/>
<gene>
    <name evidence="1" type="ORF">O3I_018370</name>
</gene>
<keyword evidence="2" id="KW-1185">Reference proteome</keyword>
<dbReference type="Proteomes" id="UP000006304">
    <property type="component" value="Chromosome"/>
</dbReference>
<proteinExistence type="predicted"/>
<dbReference type="STRING" id="1133849.O3I_018370"/>
<evidence type="ECO:0000313" key="2">
    <source>
        <dbReference type="Proteomes" id="UP000006304"/>
    </source>
</evidence>
<accession>K0EPG8</accession>
<dbReference type="EMBL" id="CP003876">
    <property type="protein sequence ID" value="AFU01633.1"/>
    <property type="molecule type" value="Genomic_DNA"/>
</dbReference>
<protein>
    <submittedName>
        <fullName evidence="1">Transmembrane protein</fullName>
    </submittedName>
</protein>
<evidence type="ECO:0000313" key="1">
    <source>
        <dbReference type="EMBL" id="AFU01633.1"/>
    </source>
</evidence>
<dbReference type="RefSeq" id="WP_014984488.1">
    <property type="nucleotide sequence ID" value="NC_018681.1"/>
</dbReference>
<organism evidence="1 2">
    <name type="scientific">Nocardia brasiliensis (strain ATCC 700358 / HUJEG-1)</name>
    <dbReference type="NCBI Taxonomy" id="1133849"/>
    <lineage>
        <taxon>Bacteria</taxon>
        <taxon>Bacillati</taxon>
        <taxon>Actinomycetota</taxon>
        <taxon>Actinomycetes</taxon>
        <taxon>Mycobacteriales</taxon>
        <taxon>Nocardiaceae</taxon>
        <taxon>Nocardia</taxon>
    </lineage>
</organism>
<keyword evidence="1" id="KW-0472">Membrane</keyword>